<keyword evidence="3" id="KW-1185">Reference proteome</keyword>
<feature type="compositionally biased region" description="Basic and acidic residues" evidence="1">
    <location>
        <begin position="37"/>
        <end position="62"/>
    </location>
</feature>
<sequence length="68" mass="8077">MEFKDNDTEDERELKLRVLRIYSKRREARNAGCRTSSEADRYLEQKRKREAEENARRARESGEVGPSC</sequence>
<dbReference type="EMBL" id="PDCK01000039">
    <property type="protein sequence ID" value="PRQ59192.1"/>
    <property type="molecule type" value="Genomic_DNA"/>
</dbReference>
<reference evidence="2 3" key="1">
    <citation type="journal article" date="2018" name="Nat. Genet.">
        <title>The Rosa genome provides new insights in the design of modern roses.</title>
        <authorList>
            <person name="Bendahmane M."/>
        </authorList>
    </citation>
    <scope>NUCLEOTIDE SEQUENCE [LARGE SCALE GENOMIC DNA]</scope>
    <source>
        <strain evidence="3">cv. Old Blush</strain>
    </source>
</reference>
<dbReference type="STRING" id="74649.A0A2P6SKI5"/>
<comment type="caution">
    <text evidence="2">The sequence shown here is derived from an EMBL/GenBank/DDBJ whole genome shotgun (WGS) entry which is preliminary data.</text>
</comment>
<dbReference type="Gramene" id="PRQ59192">
    <property type="protein sequence ID" value="PRQ59192"/>
    <property type="gene ID" value="RchiOBHm_Chr1g0367461"/>
</dbReference>
<evidence type="ECO:0000313" key="3">
    <source>
        <dbReference type="Proteomes" id="UP000238479"/>
    </source>
</evidence>
<evidence type="ECO:0000313" key="2">
    <source>
        <dbReference type="EMBL" id="PRQ59192.1"/>
    </source>
</evidence>
<evidence type="ECO:0000256" key="1">
    <source>
        <dbReference type="SAM" id="MobiDB-lite"/>
    </source>
</evidence>
<protein>
    <submittedName>
        <fullName evidence="2">Uncharacterized protein</fullName>
    </submittedName>
</protein>
<dbReference type="AlphaFoldDB" id="A0A2P6SKI5"/>
<name>A0A2P6SKI5_ROSCH</name>
<gene>
    <name evidence="2" type="ORF">RchiOBHm_Chr1g0367461</name>
</gene>
<proteinExistence type="predicted"/>
<accession>A0A2P6SKI5</accession>
<organism evidence="2 3">
    <name type="scientific">Rosa chinensis</name>
    <name type="common">China rose</name>
    <dbReference type="NCBI Taxonomy" id="74649"/>
    <lineage>
        <taxon>Eukaryota</taxon>
        <taxon>Viridiplantae</taxon>
        <taxon>Streptophyta</taxon>
        <taxon>Embryophyta</taxon>
        <taxon>Tracheophyta</taxon>
        <taxon>Spermatophyta</taxon>
        <taxon>Magnoliopsida</taxon>
        <taxon>eudicotyledons</taxon>
        <taxon>Gunneridae</taxon>
        <taxon>Pentapetalae</taxon>
        <taxon>rosids</taxon>
        <taxon>fabids</taxon>
        <taxon>Rosales</taxon>
        <taxon>Rosaceae</taxon>
        <taxon>Rosoideae</taxon>
        <taxon>Rosoideae incertae sedis</taxon>
        <taxon>Rosa</taxon>
    </lineage>
</organism>
<feature type="region of interest" description="Disordered" evidence="1">
    <location>
        <begin position="27"/>
        <end position="68"/>
    </location>
</feature>
<dbReference type="Proteomes" id="UP000238479">
    <property type="component" value="Chromosome 1"/>
</dbReference>